<evidence type="ECO:0000256" key="3">
    <source>
        <dbReference type="ARBA" id="ARBA00023235"/>
    </source>
</evidence>
<evidence type="ECO:0000313" key="6">
    <source>
        <dbReference type="Proteomes" id="UP000199488"/>
    </source>
</evidence>
<evidence type="ECO:0000313" key="5">
    <source>
        <dbReference type="EMBL" id="SDW55302.1"/>
    </source>
</evidence>
<organism evidence="5 6">
    <name type="scientific">Marinococcus luteus</name>
    <dbReference type="NCBI Taxonomy" id="1122204"/>
    <lineage>
        <taxon>Bacteria</taxon>
        <taxon>Bacillati</taxon>
        <taxon>Bacillota</taxon>
        <taxon>Bacilli</taxon>
        <taxon>Bacillales</taxon>
        <taxon>Bacillaceae</taxon>
        <taxon>Marinococcus</taxon>
    </lineage>
</organism>
<dbReference type="GO" id="GO:0019301">
    <property type="term" value="P:rhamnose catabolic process"/>
    <property type="evidence" value="ECO:0007669"/>
    <property type="project" value="TreeGrafter"/>
</dbReference>
<dbReference type="InterPro" id="IPR013457">
    <property type="entry name" value="Rhamnose_iso-rel"/>
</dbReference>
<sequence length="406" mass="45877">MSDRHYTLFEEQQQARGIDLEAVKKKLQKLQVETPSWGFGDSGTRFKVFQQEGIPRDPFEKLEDAAQVHKHTGSSPSVAIHIPWDKVDNYKGLKAHAESLGVSIGAVNPNLFQDDDYKFGSLTNTDPAIRRKALDHLLECIGIAREVDSNVLSLWFADGTNYPGQADFRKRKNWMLEGLKSMYDELDDSMRMLIEYKFFEPGFYHTDFADWGMAFNAANKLGSKAEVLVDTGHHPQATNIEHIVAYLLDEQKLGGFHFNSRKYADDDLIVGAHDPYEIFLILQQIVQAEEDPDPAVRQNAENIAYMLDQCHNLEPKIPAMIRSIENVQTMYAKACLVNLEELRNAQEKQDVLGAERAIRSAFEADVTPLLEAFREEKGASVKPMDAYRTSGYGEKILSRGKGGASW</sequence>
<dbReference type="Proteomes" id="UP000199488">
    <property type="component" value="Unassembled WGS sequence"/>
</dbReference>
<keyword evidence="2" id="KW-0464">Manganese</keyword>
<accession>A0A1H2UGP7</accession>
<dbReference type="EMBL" id="FNNC01000003">
    <property type="protein sequence ID" value="SDW55302.1"/>
    <property type="molecule type" value="Genomic_DNA"/>
</dbReference>
<dbReference type="GO" id="GO:0046872">
    <property type="term" value="F:metal ion binding"/>
    <property type="evidence" value="ECO:0007669"/>
    <property type="project" value="UniProtKB-KW"/>
</dbReference>
<keyword evidence="3 5" id="KW-0413">Isomerase</keyword>
<dbReference type="Pfam" id="PF01261">
    <property type="entry name" value="AP_endonuc_2"/>
    <property type="match status" value="1"/>
</dbReference>
<dbReference type="InterPro" id="IPR013022">
    <property type="entry name" value="Xyl_isomerase-like_TIM-brl"/>
</dbReference>
<dbReference type="NCBIfam" id="TIGR02635">
    <property type="entry name" value="RhaI_grampos"/>
    <property type="match status" value="1"/>
</dbReference>
<dbReference type="InterPro" id="IPR036237">
    <property type="entry name" value="Xyl_isomerase-like_sf"/>
</dbReference>
<evidence type="ECO:0000256" key="1">
    <source>
        <dbReference type="ARBA" id="ARBA00022723"/>
    </source>
</evidence>
<dbReference type="GO" id="GO:0008740">
    <property type="term" value="F:L-rhamnose isomerase activity"/>
    <property type="evidence" value="ECO:0007669"/>
    <property type="project" value="TreeGrafter"/>
</dbReference>
<feature type="domain" description="Xylose isomerase-like TIM barrel" evidence="4">
    <location>
        <begin position="88"/>
        <end position="267"/>
    </location>
</feature>
<dbReference type="PANTHER" id="PTHR30268">
    <property type="entry name" value="L-RHAMNOSE ISOMERASE"/>
    <property type="match status" value="1"/>
</dbReference>
<protein>
    <submittedName>
        <fullName evidence="5">L-rhamnose isomerase / sugar isomerase</fullName>
    </submittedName>
</protein>
<dbReference type="RefSeq" id="WP_091613765.1">
    <property type="nucleotide sequence ID" value="NZ_FNNC01000003.1"/>
</dbReference>
<proteinExistence type="predicted"/>
<dbReference type="STRING" id="1122204.SAMN05421781_1715"/>
<name>A0A1H2UGP7_9BACI</name>
<dbReference type="GO" id="GO:0019324">
    <property type="term" value="P:L-lyxose metabolic process"/>
    <property type="evidence" value="ECO:0007669"/>
    <property type="project" value="TreeGrafter"/>
</dbReference>
<reference evidence="5 6" key="1">
    <citation type="submission" date="2016-10" db="EMBL/GenBank/DDBJ databases">
        <authorList>
            <person name="de Groot N.N."/>
        </authorList>
    </citation>
    <scope>NUCLEOTIDE SEQUENCE [LARGE SCALE GENOMIC DNA]</scope>
    <source>
        <strain evidence="5 6">DSM 23126</strain>
    </source>
</reference>
<dbReference type="OrthoDB" id="5174871at2"/>
<keyword evidence="1" id="KW-0479">Metal-binding</keyword>
<evidence type="ECO:0000256" key="2">
    <source>
        <dbReference type="ARBA" id="ARBA00023211"/>
    </source>
</evidence>
<dbReference type="InterPro" id="IPR050337">
    <property type="entry name" value="L-rhamnose_isomerase"/>
</dbReference>
<dbReference type="PANTHER" id="PTHR30268:SF0">
    <property type="entry name" value="L-RHAMNOSE ISOMERASE"/>
    <property type="match status" value="1"/>
</dbReference>
<dbReference type="SUPFAM" id="SSF51658">
    <property type="entry name" value="Xylose isomerase-like"/>
    <property type="match status" value="1"/>
</dbReference>
<dbReference type="Gene3D" id="3.20.20.150">
    <property type="entry name" value="Divalent-metal-dependent TIM barrel enzymes"/>
    <property type="match status" value="1"/>
</dbReference>
<evidence type="ECO:0000259" key="4">
    <source>
        <dbReference type="Pfam" id="PF01261"/>
    </source>
</evidence>
<gene>
    <name evidence="5" type="ORF">SAMN05421781_1715</name>
</gene>
<dbReference type="AlphaFoldDB" id="A0A1H2UGP7"/>
<keyword evidence="6" id="KW-1185">Reference proteome</keyword>